<organism evidence="2 4">
    <name type="scientific">Pseudomonas brassicae</name>
    <dbReference type="NCBI Taxonomy" id="2708063"/>
    <lineage>
        <taxon>Bacteria</taxon>
        <taxon>Pseudomonadati</taxon>
        <taxon>Pseudomonadota</taxon>
        <taxon>Gammaproteobacteria</taxon>
        <taxon>Pseudomonadales</taxon>
        <taxon>Pseudomonadaceae</taxon>
        <taxon>Pseudomonas</taxon>
    </lineage>
</organism>
<evidence type="ECO:0000313" key="4">
    <source>
        <dbReference type="Proteomes" id="UP000482634"/>
    </source>
</evidence>
<dbReference type="NCBIfam" id="NF041023">
    <property type="entry name" value="PP0621_fam"/>
    <property type="match status" value="1"/>
</dbReference>
<accession>A0A6B3NRE3</accession>
<dbReference type="Proteomes" id="UP000480410">
    <property type="component" value="Unassembled WGS sequence"/>
</dbReference>
<evidence type="ECO:0000313" key="1">
    <source>
        <dbReference type="EMBL" id="NER59845.1"/>
    </source>
</evidence>
<dbReference type="EMBL" id="JAAHBU010000028">
    <property type="protein sequence ID" value="NER62988.1"/>
    <property type="molecule type" value="Genomic_DNA"/>
</dbReference>
<dbReference type="InterPro" id="IPR049708">
    <property type="entry name" value="PP0621-like"/>
</dbReference>
<dbReference type="AlphaFoldDB" id="A0A6B3NRE3"/>
<comment type="caution">
    <text evidence="2">The sequence shown here is derived from an EMBL/GenBank/DDBJ whole genome shotgun (WGS) entry which is preliminary data.</text>
</comment>
<accession>A0A6M0CQM6</accession>
<evidence type="ECO:0000313" key="2">
    <source>
        <dbReference type="EMBL" id="NER62988.1"/>
    </source>
</evidence>
<sequence length="78" mass="8863">MVRLLFWIALIAAAFWLWRKFKASANADNRPPLDDPLKMVRCAHCGVHLPSDRALHRGQLWFCSPAHLEQGPADSRQG</sequence>
<keyword evidence="4" id="KW-1185">Reference proteome</keyword>
<gene>
    <name evidence="1" type="ORF">G3435_07335</name>
    <name evidence="2" type="ORF">G3436_02575</name>
</gene>
<dbReference type="RefSeq" id="WP_163940947.1">
    <property type="nucleotide sequence ID" value="NZ_JAAHBU010000028.1"/>
</dbReference>
<protein>
    <recommendedName>
        <fullName evidence="5">MYND finger</fullName>
    </recommendedName>
</protein>
<dbReference type="Proteomes" id="UP000482634">
    <property type="component" value="Unassembled WGS sequence"/>
</dbReference>
<dbReference type="EMBL" id="JAAHBV010000133">
    <property type="protein sequence ID" value="NER59845.1"/>
    <property type="molecule type" value="Genomic_DNA"/>
</dbReference>
<proteinExistence type="predicted"/>
<evidence type="ECO:0008006" key="5">
    <source>
        <dbReference type="Google" id="ProtNLM"/>
    </source>
</evidence>
<evidence type="ECO:0000313" key="3">
    <source>
        <dbReference type="Proteomes" id="UP000480410"/>
    </source>
</evidence>
<reference evidence="3 4" key="1">
    <citation type="submission" date="2020-02" db="EMBL/GenBank/DDBJ databases">
        <title>Broccoli isolated Pseudomonas sp.</title>
        <authorList>
            <person name="Fujikawa T."/>
            <person name="Sawada H."/>
        </authorList>
    </citation>
    <scope>NUCLEOTIDE SEQUENCE [LARGE SCALE GENOMIC DNA]</scope>
    <source>
        <strain evidence="2 4">MAFF212427</strain>
        <strain evidence="1 3">MAFF212428</strain>
    </source>
</reference>
<name>A0A6B3NRE3_9PSED</name>